<accession>G9A2T4</accession>
<dbReference type="HOGENOM" id="CLU_3083992_0_0_5"/>
<dbReference type="AlphaFoldDB" id="G9A2T4"/>
<dbReference type="EMBL" id="HE616890">
    <property type="protein sequence ID" value="CCE95208.1"/>
    <property type="molecule type" value="Genomic_DNA"/>
</dbReference>
<reference evidence="1 2" key="1">
    <citation type="journal article" date="2012" name="J. Bacteriol.">
        <title>Genome sequence of the soybean symbiont Sinorhizobium fredii HH103.</title>
        <authorList>
            <person name="Weidner S."/>
            <person name="Becker A."/>
            <person name="Bonilla I."/>
            <person name="Jaenicke S."/>
            <person name="Lloret J."/>
            <person name="Margaret I."/>
            <person name="Puhler A."/>
            <person name="Ruiz-Sainz J.E."/>
            <person name="Schneiker-Bekel S."/>
            <person name="Szczepanowski R."/>
            <person name="Vinardell J.M."/>
            <person name="Zehner S."/>
            <person name="Gottfert M."/>
        </authorList>
    </citation>
    <scope>NUCLEOTIDE SEQUENCE [LARGE SCALE GENOMIC DNA]</scope>
    <source>
        <strain evidence="1 2">HH103</strain>
    </source>
</reference>
<name>G9A2T4_SINF1</name>
<dbReference type="KEGG" id="sfh:SFHH103_00709"/>
<dbReference type="Proteomes" id="UP000007735">
    <property type="component" value="Chromosome"/>
</dbReference>
<evidence type="ECO:0000313" key="1">
    <source>
        <dbReference type="EMBL" id="CCE95208.1"/>
    </source>
</evidence>
<protein>
    <submittedName>
        <fullName evidence="1">Uncharacterized protein</fullName>
    </submittedName>
</protein>
<dbReference type="STRING" id="1117943.SFHH103_00709"/>
<gene>
    <name evidence="1" type="ordered locus">SFHH103_00709</name>
</gene>
<sequence>MCPKDLNGSLTFVGRGSIAIPGGFSARRVGMSRIVAADIHLPFSLYRLMILP</sequence>
<evidence type="ECO:0000313" key="2">
    <source>
        <dbReference type="Proteomes" id="UP000007735"/>
    </source>
</evidence>
<organism evidence="1 2">
    <name type="scientific">Sinorhizobium fredii (strain HH103)</name>
    <dbReference type="NCBI Taxonomy" id="1117943"/>
    <lineage>
        <taxon>Bacteria</taxon>
        <taxon>Pseudomonadati</taxon>
        <taxon>Pseudomonadota</taxon>
        <taxon>Alphaproteobacteria</taxon>
        <taxon>Hyphomicrobiales</taxon>
        <taxon>Rhizobiaceae</taxon>
        <taxon>Sinorhizobium/Ensifer group</taxon>
        <taxon>Sinorhizobium</taxon>
    </lineage>
</organism>
<proteinExistence type="predicted"/>